<accession>A0A8X6PXK4</accession>
<evidence type="ECO:0000313" key="1">
    <source>
        <dbReference type="EMBL" id="GFT89488.1"/>
    </source>
</evidence>
<comment type="caution">
    <text evidence="1">The sequence shown here is derived from an EMBL/GenBank/DDBJ whole genome shotgun (WGS) entry which is preliminary data.</text>
</comment>
<keyword evidence="2" id="KW-1185">Reference proteome</keyword>
<name>A0A8X6PXK4_NEPPI</name>
<dbReference type="Proteomes" id="UP000887013">
    <property type="component" value="Unassembled WGS sequence"/>
</dbReference>
<gene>
    <name evidence="1" type="ORF">NPIL_403181</name>
</gene>
<dbReference type="AlphaFoldDB" id="A0A8X6PXK4"/>
<reference evidence="1" key="1">
    <citation type="submission" date="2020-08" db="EMBL/GenBank/DDBJ databases">
        <title>Multicomponent nature underlies the extraordinary mechanical properties of spider dragline silk.</title>
        <authorList>
            <person name="Kono N."/>
            <person name="Nakamura H."/>
            <person name="Mori M."/>
            <person name="Yoshida Y."/>
            <person name="Ohtoshi R."/>
            <person name="Malay A.D."/>
            <person name="Moran D.A.P."/>
            <person name="Tomita M."/>
            <person name="Numata K."/>
            <person name="Arakawa K."/>
        </authorList>
    </citation>
    <scope>NUCLEOTIDE SEQUENCE</scope>
</reference>
<dbReference type="EMBL" id="BMAW01024784">
    <property type="protein sequence ID" value="GFT89488.1"/>
    <property type="molecule type" value="Genomic_DNA"/>
</dbReference>
<organism evidence="1 2">
    <name type="scientific">Nephila pilipes</name>
    <name type="common">Giant wood spider</name>
    <name type="synonym">Nephila maculata</name>
    <dbReference type="NCBI Taxonomy" id="299642"/>
    <lineage>
        <taxon>Eukaryota</taxon>
        <taxon>Metazoa</taxon>
        <taxon>Ecdysozoa</taxon>
        <taxon>Arthropoda</taxon>
        <taxon>Chelicerata</taxon>
        <taxon>Arachnida</taxon>
        <taxon>Araneae</taxon>
        <taxon>Araneomorphae</taxon>
        <taxon>Entelegynae</taxon>
        <taxon>Araneoidea</taxon>
        <taxon>Nephilidae</taxon>
        <taxon>Nephila</taxon>
    </lineage>
</organism>
<evidence type="ECO:0000313" key="2">
    <source>
        <dbReference type="Proteomes" id="UP000887013"/>
    </source>
</evidence>
<protein>
    <submittedName>
        <fullName evidence="1">Uncharacterized protein</fullName>
    </submittedName>
</protein>
<sequence length="95" mass="10584">MPATTVLCRHRDTIVFEALCGLEMVTCSCLSAEQTDFFGLPMNAPRTLSTFSSLALSRPSPFLSNTEPVIMKLVCRSWMLGLDSQSPLNLVRKFR</sequence>
<proteinExistence type="predicted"/>